<dbReference type="InterPro" id="IPR050356">
    <property type="entry name" value="SulA_CellDiv_inhibitor"/>
</dbReference>
<dbReference type="Proteomes" id="UP000248856">
    <property type="component" value="Unassembled WGS sequence"/>
</dbReference>
<evidence type="ECO:0000256" key="1">
    <source>
        <dbReference type="ARBA" id="ARBA00022763"/>
    </source>
</evidence>
<dbReference type="GO" id="GO:0006281">
    <property type="term" value="P:DNA repair"/>
    <property type="evidence" value="ECO:0007669"/>
    <property type="project" value="TreeGrafter"/>
</dbReference>
<sequence length="483" mass="52058">MHWIALPLARDELPPGMPEAAAGWWALRFTPRVALLDEAVLVEVAGTERLWGGRERLLALLRQHAPAAPAGPVPADAVDAAHVAHAPDPACWPPLAQGPTALQALALLRLRQAGCPPPRRVPHGLPLATLTALRPHAASLERMGCRTWAAVRALPRDGAARRFGAGPLRALDQAWGDAPHPLAWLELPERFEMPAELPAPATSAGQLLWAAGRLLGALRGWLLARHQGVLALELHWRHDLRRIDGVDLPPGGHLAVRTAEATQDLAHLRRLLAEHLARHPLAAPVSRITLRAAETASLPQASASLLPPGGGGGECGARQGQGPGESWHQWVERLSARWGAGRVCVPVLQADHRPERMQRWEPAAAQGQARAEPRAGGPSGAAPAHPNEAAGAAAEAALWPGWLVHPPRPLALQGDRPHLQGPLRLLAGPHRFDGGWWGAPQALERREYFVARNAAVGTVWIYRQWQGPRATGHLQWFWHGVFA</sequence>
<accession>A0A328YLN2</accession>
<proteinExistence type="predicted"/>
<keyword evidence="4" id="KW-1185">Reference proteome</keyword>
<evidence type="ECO:0000256" key="2">
    <source>
        <dbReference type="SAM" id="MobiDB-lite"/>
    </source>
</evidence>
<evidence type="ECO:0000313" key="4">
    <source>
        <dbReference type="Proteomes" id="UP000248856"/>
    </source>
</evidence>
<dbReference type="EMBL" id="QLTA01000068">
    <property type="protein sequence ID" value="RAR74013.1"/>
    <property type="molecule type" value="Genomic_DNA"/>
</dbReference>
<feature type="compositionally biased region" description="Low complexity" evidence="2">
    <location>
        <begin position="374"/>
        <end position="391"/>
    </location>
</feature>
<feature type="region of interest" description="Disordered" evidence="2">
    <location>
        <begin position="301"/>
        <end position="326"/>
    </location>
</feature>
<dbReference type="PANTHER" id="PTHR35369">
    <property type="entry name" value="BLR3025 PROTEIN-RELATED"/>
    <property type="match status" value="1"/>
</dbReference>
<keyword evidence="1" id="KW-0227">DNA damage</keyword>
<gene>
    <name evidence="3" type="ORF">AX018_10688</name>
</gene>
<name>A0A328YLN2_9BURK</name>
<feature type="region of interest" description="Disordered" evidence="2">
    <location>
        <begin position="358"/>
        <end position="391"/>
    </location>
</feature>
<evidence type="ECO:0000313" key="3">
    <source>
        <dbReference type="EMBL" id="RAR74013.1"/>
    </source>
</evidence>
<organism evidence="3 4">
    <name type="scientific">Paracidovorax anthurii</name>
    <dbReference type="NCBI Taxonomy" id="78229"/>
    <lineage>
        <taxon>Bacteria</taxon>
        <taxon>Pseudomonadati</taxon>
        <taxon>Pseudomonadota</taxon>
        <taxon>Betaproteobacteria</taxon>
        <taxon>Burkholderiales</taxon>
        <taxon>Comamonadaceae</taxon>
        <taxon>Paracidovorax</taxon>
    </lineage>
</organism>
<dbReference type="AlphaFoldDB" id="A0A328YLN2"/>
<comment type="caution">
    <text evidence="3">The sequence shown here is derived from an EMBL/GenBank/DDBJ whole genome shotgun (WGS) entry which is preliminary data.</text>
</comment>
<dbReference type="PANTHER" id="PTHR35369:SF2">
    <property type="entry name" value="BLR3025 PROTEIN"/>
    <property type="match status" value="1"/>
</dbReference>
<feature type="compositionally biased region" description="Gly residues" evidence="2">
    <location>
        <begin position="308"/>
        <end position="323"/>
    </location>
</feature>
<dbReference type="RefSeq" id="WP_245951786.1">
    <property type="nucleotide sequence ID" value="NZ_QLTA01000068.1"/>
</dbReference>
<protein>
    <submittedName>
        <fullName evidence="3">Protein ImuB</fullName>
    </submittedName>
</protein>
<reference evidence="3 4" key="1">
    <citation type="submission" date="2018-06" db="EMBL/GenBank/DDBJ databases">
        <title>Genomic Encyclopedia of Archaeal and Bacterial Type Strains, Phase II (KMG-II): from individual species to whole genera.</title>
        <authorList>
            <person name="Goeker M."/>
        </authorList>
    </citation>
    <scope>NUCLEOTIDE SEQUENCE [LARGE SCALE GENOMIC DNA]</scope>
    <source>
        <strain evidence="3 4">CFPB 3232</strain>
    </source>
</reference>